<dbReference type="EMBL" id="LUEZ02000107">
    <property type="protein sequence ID" value="RDB17924.1"/>
    <property type="molecule type" value="Genomic_DNA"/>
</dbReference>
<accession>A0A369JEU8</accession>
<gene>
    <name evidence="1" type="ORF">Hypma_000685</name>
</gene>
<name>A0A369JEU8_HYPMA</name>
<dbReference type="AlphaFoldDB" id="A0A369JEU8"/>
<evidence type="ECO:0000313" key="1">
    <source>
        <dbReference type="EMBL" id="RDB17924.1"/>
    </source>
</evidence>
<protein>
    <submittedName>
        <fullName evidence="1">Uncharacterized protein</fullName>
    </submittedName>
</protein>
<reference evidence="1" key="1">
    <citation type="submission" date="2018-04" db="EMBL/GenBank/DDBJ databases">
        <title>Whole genome sequencing of Hypsizygus marmoreus.</title>
        <authorList>
            <person name="Choi I.-G."/>
            <person name="Min B."/>
            <person name="Kim J.-G."/>
            <person name="Kim S."/>
            <person name="Oh Y.-L."/>
            <person name="Kong W.-S."/>
            <person name="Park H."/>
            <person name="Jeong J."/>
            <person name="Song E.-S."/>
        </authorList>
    </citation>
    <scope>NUCLEOTIDE SEQUENCE [LARGE SCALE GENOMIC DNA]</scope>
    <source>
        <strain evidence="1">51987-8</strain>
    </source>
</reference>
<dbReference type="InParanoid" id="A0A369JEU8"/>
<dbReference type="Proteomes" id="UP000076154">
    <property type="component" value="Unassembled WGS sequence"/>
</dbReference>
<proteinExistence type="predicted"/>
<dbReference type="OrthoDB" id="3141012at2759"/>
<dbReference type="STRING" id="39966.A0A369JEU8"/>
<sequence length="686" mass="76460">MPTIQCRSRIRAVSDLCSLALNVRHHLLAGKASDTQFTLNKTRFPDDVDVLLTSNLVITLSGAVDGSDVSAEDILASSLSGHLVDYFQLNATELGLNTVSKLYIDDEDGLPKMKLTPSRQVPIESETHSVHVVLVALDLCYSWRTVGPSESSDSQPSSNSTQQTSHPFSSKLALPFRTLLDNVIGRFVTWQLVKRYPLIFGPWCQQLDKEAFYFPRMFCSIYSIMERSPNNSFRAKCKRLIKTLRCRHEAKFDQASSSLLTYLSPIHEVEASIYQPTKTKPKTEDVFCLAMERAYRDGMTRPHFKGATQAHLTDPADDEDLSQDHNVIPSEHRTRFDSLWDVPFTDVLPRSLGPYVDPFLFLDMPPSSAVTVPMDLELDHSDEGLPEKDGWSDCEETFEMENAHCYDRHSPVEHDPISSEDDICRDEDCIAAAAVLDFGDDDACCGPFLLSPLQSGHVDDDLMEAAEPETRCLFLVDDIDHVATQMDPSDPVSQDLLGIGPRSQAATSSTSKCSPTISGAPFRAYDASELSQTRDMRNEFQSQWADIDIDYEVSISDYEEDATDSFIAYDPLYDDVDLNILSDTESHMSAITERDSGDNRNLGCGALVAVVAEPATTHSSHQLSTLPVTCCSEEGRGHQLREHEGEHEDKDEGHWHDGELGMIGQDENSIARTNECGEDVLFVMEF</sequence>
<evidence type="ECO:0000313" key="2">
    <source>
        <dbReference type="Proteomes" id="UP000076154"/>
    </source>
</evidence>
<organism evidence="1 2">
    <name type="scientific">Hypsizygus marmoreus</name>
    <name type="common">White beech mushroom</name>
    <name type="synonym">Agaricus marmoreus</name>
    <dbReference type="NCBI Taxonomy" id="39966"/>
    <lineage>
        <taxon>Eukaryota</taxon>
        <taxon>Fungi</taxon>
        <taxon>Dikarya</taxon>
        <taxon>Basidiomycota</taxon>
        <taxon>Agaricomycotina</taxon>
        <taxon>Agaricomycetes</taxon>
        <taxon>Agaricomycetidae</taxon>
        <taxon>Agaricales</taxon>
        <taxon>Tricholomatineae</taxon>
        <taxon>Lyophyllaceae</taxon>
        <taxon>Hypsizygus</taxon>
    </lineage>
</organism>
<comment type="caution">
    <text evidence="1">The sequence shown here is derived from an EMBL/GenBank/DDBJ whole genome shotgun (WGS) entry which is preliminary data.</text>
</comment>
<keyword evidence="2" id="KW-1185">Reference proteome</keyword>